<dbReference type="STRING" id="1121416.SAMN02745220_01865"/>
<dbReference type="EMBL" id="FRFE01000007">
    <property type="protein sequence ID" value="SHO47424.1"/>
    <property type="molecule type" value="Genomic_DNA"/>
</dbReference>
<dbReference type="InterPro" id="IPR000727">
    <property type="entry name" value="T_SNARE_dom"/>
</dbReference>
<feature type="domain" description="HAMP" evidence="9">
    <location>
        <begin position="236"/>
        <end position="290"/>
    </location>
</feature>
<evidence type="ECO:0000256" key="6">
    <source>
        <dbReference type="SAM" id="Phobius"/>
    </source>
</evidence>
<dbReference type="CDD" id="cd06225">
    <property type="entry name" value="HAMP"/>
    <property type="match status" value="1"/>
</dbReference>
<dbReference type="Pfam" id="PF00015">
    <property type="entry name" value="MCPsignal"/>
    <property type="match status" value="1"/>
</dbReference>
<keyword evidence="11" id="KW-1185">Reference proteome</keyword>
<keyword evidence="2" id="KW-0997">Cell inner membrane</keyword>
<dbReference type="RefSeq" id="WP_073613174.1">
    <property type="nucleotide sequence ID" value="NZ_FRFE01000007.1"/>
</dbReference>
<reference evidence="10 11" key="1">
    <citation type="submission" date="2016-12" db="EMBL/GenBank/DDBJ databases">
        <authorList>
            <person name="Song W.-J."/>
            <person name="Kurnit D.M."/>
        </authorList>
    </citation>
    <scope>NUCLEOTIDE SEQUENCE [LARGE SCALE GENOMIC DNA]</scope>
    <source>
        <strain evidence="10 11">DSM 18488</strain>
    </source>
</reference>
<dbReference type="InterPro" id="IPR004089">
    <property type="entry name" value="MCPsignal_dom"/>
</dbReference>
<comment type="subcellular location">
    <subcellularLocation>
        <location evidence="1">Cell inner membrane</location>
        <topology evidence="1">Multi-pass membrane protein</topology>
    </subcellularLocation>
</comment>
<feature type="domain" description="Methyl-accepting transducer" evidence="7">
    <location>
        <begin position="309"/>
        <end position="545"/>
    </location>
</feature>
<dbReference type="SMART" id="SM00283">
    <property type="entry name" value="MA"/>
    <property type="match status" value="1"/>
</dbReference>
<feature type="domain" description="T-SNARE coiled-coil homology" evidence="8">
    <location>
        <begin position="468"/>
        <end position="530"/>
    </location>
</feature>
<keyword evidence="2" id="KW-1003">Cell membrane</keyword>
<keyword evidence="6" id="KW-0812">Transmembrane</keyword>
<dbReference type="InterPro" id="IPR003660">
    <property type="entry name" value="HAMP_dom"/>
</dbReference>
<accession>A0A1M7Y4W3</accession>
<dbReference type="Proteomes" id="UP000184603">
    <property type="component" value="Unassembled WGS sequence"/>
</dbReference>
<evidence type="ECO:0000313" key="10">
    <source>
        <dbReference type="EMBL" id="SHO47424.1"/>
    </source>
</evidence>
<gene>
    <name evidence="10" type="ORF">SAMN02745220_01865</name>
</gene>
<sequence length="581" mass="61993">MDTTKVLKDSKKTDKADRTLSIAVKTSASCGILILLLLSLNTIIANVLEQRLVSSIFTQYSQGVESIINSQGKAQQDELKATVDVNIDMLAGAAATLLYNFDTVSMERMLKGYINLPSIVAVEVLDDSDKPFFAIWKNPEVQSADALPADLELNRDLSVKQDSFVKEEKTGSVTIFYTDKVLLAAMEKVKTERRAEISAFEKTVNQSMKKATMVQVAIALVVVILLIAAIILILNLVAIRPLKALTAMVTDLVQGEGDLTKRLNLTSRDELGALASIFNRFIERMQNLLKEISGNAHTLNSASVSMSGVADSVSVGAESMSAKARETADAASQLSNQMNSVAAASEQAATNVSMVAAAAEEMTVTVNEIAQNSEKARVVTGEAVQKARNASAQVDELGSAAQEISKVTEVITEISEQTNLLALNATIEAARAGEAGRGFAVVANEIKELAKQTANATLDIKTRIQGIQKSTDTTVTEIEQITEVIHAVNDLVATIATAVEEQAVTTQEIANNVAQASLGIGEVNERVADNSTVSSDIAASISQVDDVAGTMRESSSKVKVDSGNLLQLAQQLNNMVARFKI</sequence>
<feature type="transmembrane region" description="Helical" evidence="6">
    <location>
        <begin position="20"/>
        <end position="44"/>
    </location>
</feature>
<dbReference type="PROSITE" id="PS50192">
    <property type="entry name" value="T_SNARE"/>
    <property type="match status" value="1"/>
</dbReference>
<evidence type="ECO:0000259" key="9">
    <source>
        <dbReference type="PROSITE" id="PS50885"/>
    </source>
</evidence>
<keyword evidence="3 5" id="KW-0807">Transducer</keyword>
<keyword evidence="6" id="KW-1133">Transmembrane helix</keyword>
<protein>
    <submittedName>
        <fullName evidence="10">Methyl-accepting chemotaxis protein</fullName>
    </submittedName>
</protein>
<evidence type="ECO:0000313" key="11">
    <source>
        <dbReference type="Proteomes" id="UP000184603"/>
    </source>
</evidence>
<evidence type="ECO:0000256" key="5">
    <source>
        <dbReference type="PROSITE-ProRule" id="PRU00284"/>
    </source>
</evidence>
<dbReference type="GO" id="GO:0005886">
    <property type="term" value="C:plasma membrane"/>
    <property type="evidence" value="ECO:0007669"/>
    <property type="project" value="UniProtKB-SubCell"/>
</dbReference>
<dbReference type="OrthoDB" id="5413149at2"/>
<name>A0A1M7Y4W3_9BACT</name>
<proteinExistence type="inferred from homology"/>
<organism evidence="10 11">
    <name type="scientific">Desulfopila aestuarii DSM 18488</name>
    <dbReference type="NCBI Taxonomy" id="1121416"/>
    <lineage>
        <taxon>Bacteria</taxon>
        <taxon>Pseudomonadati</taxon>
        <taxon>Thermodesulfobacteriota</taxon>
        <taxon>Desulfobulbia</taxon>
        <taxon>Desulfobulbales</taxon>
        <taxon>Desulfocapsaceae</taxon>
        <taxon>Desulfopila</taxon>
    </lineage>
</organism>
<dbReference type="PROSITE" id="PS50111">
    <property type="entry name" value="CHEMOTAXIS_TRANSDUC_2"/>
    <property type="match status" value="1"/>
</dbReference>
<keyword evidence="6" id="KW-0472">Membrane</keyword>
<dbReference type="AlphaFoldDB" id="A0A1M7Y4W3"/>
<feature type="transmembrane region" description="Helical" evidence="6">
    <location>
        <begin position="216"/>
        <end position="238"/>
    </location>
</feature>
<evidence type="ECO:0000256" key="2">
    <source>
        <dbReference type="ARBA" id="ARBA00022519"/>
    </source>
</evidence>
<dbReference type="SUPFAM" id="SSF58104">
    <property type="entry name" value="Methyl-accepting chemotaxis protein (MCP) signaling domain"/>
    <property type="match status" value="1"/>
</dbReference>
<evidence type="ECO:0000256" key="1">
    <source>
        <dbReference type="ARBA" id="ARBA00004429"/>
    </source>
</evidence>
<dbReference type="GO" id="GO:0007165">
    <property type="term" value="P:signal transduction"/>
    <property type="evidence" value="ECO:0007669"/>
    <property type="project" value="UniProtKB-KW"/>
</dbReference>
<dbReference type="PROSITE" id="PS50885">
    <property type="entry name" value="HAMP"/>
    <property type="match status" value="1"/>
</dbReference>
<dbReference type="SMART" id="SM00304">
    <property type="entry name" value="HAMP"/>
    <property type="match status" value="1"/>
</dbReference>
<evidence type="ECO:0000259" key="8">
    <source>
        <dbReference type="PROSITE" id="PS50192"/>
    </source>
</evidence>
<dbReference type="Gene3D" id="1.10.287.950">
    <property type="entry name" value="Methyl-accepting chemotaxis protein"/>
    <property type="match status" value="1"/>
</dbReference>
<dbReference type="PANTHER" id="PTHR32089">
    <property type="entry name" value="METHYL-ACCEPTING CHEMOTAXIS PROTEIN MCPB"/>
    <property type="match status" value="1"/>
</dbReference>
<dbReference type="Pfam" id="PF00672">
    <property type="entry name" value="HAMP"/>
    <property type="match status" value="1"/>
</dbReference>
<comment type="similarity">
    <text evidence="4">Belongs to the methyl-accepting chemotaxis (MCP) protein family.</text>
</comment>
<evidence type="ECO:0000256" key="3">
    <source>
        <dbReference type="ARBA" id="ARBA00023224"/>
    </source>
</evidence>
<evidence type="ECO:0000256" key="4">
    <source>
        <dbReference type="ARBA" id="ARBA00029447"/>
    </source>
</evidence>
<dbReference type="PANTHER" id="PTHR32089:SF112">
    <property type="entry name" value="LYSOZYME-LIKE PROTEIN-RELATED"/>
    <property type="match status" value="1"/>
</dbReference>
<evidence type="ECO:0000259" key="7">
    <source>
        <dbReference type="PROSITE" id="PS50111"/>
    </source>
</evidence>